<protein>
    <submittedName>
        <fullName evidence="1">Uncharacterized protein</fullName>
    </submittedName>
</protein>
<accession>A0A0E9PV94</accession>
<proteinExistence type="predicted"/>
<dbReference type="EMBL" id="GBXM01100567">
    <property type="protein sequence ID" value="JAH08010.1"/>
    <property type="molecule type" value="Transcribed_RNA"/>
</dbReference>
<dbReference type="AlphaFoldDB" id="A0A0E9PV94"/>
<sequence>MYLLSRSHRMFDFPVSCCFWVARAFMYTTMCHRASGKLIFYIRLI</sequence>
<reference evidence="1" key="1">
    <citation type="submission" date="2014-11" db="EMBL/GenBank/DDBJ databases">
        <authorList>
            <person name="Amaro Gonzalez C."/>
        </authorList>
    </citation>
    <scope>NUCLEOTIDE SEQUENCE</scope>
</reference>
<reference evidence="1" key="2">
    <citation type="journal article" date="2015" name="Fish Shellfish Immunol.">
        <title>Early steps in the European eel (Anguilla anguilla)-Vibrio vulnificus interaction in the gills: Role of the RtxA13 toxin.</title>
        <authorList>
            <person name="Callol A."/>
            <person name="Pajuelo D."/>
            <person name="Ebbesson L."/>
            <person name="Teles M."/>
            <person name="MacKenzie S."/>
            <person name="Amaro C."/>
        </authorList>
    </citation>
    <scope>NUCLEOTIDE SEQUENCE</scope>
</reference>
<evidence type="ECO:0000313" key="1">
    <source>
        <dbReference type="EMBL" id="JAH08010.1"/>
    </source>
</evidence>
<name>A0A0E9PV94_ANGAN</name>
<organism evidence="1">
    <name type="scientific">Anguilla anguilla</name>
    <name type="common">European freshwater eel</name>
    <name type="synonym">Muraena anguilla</name>
    <dbReference type="NCBI Taxonomy" id="7936"/>
    <lineage>
        <taxon>Eukaryota</taxon>
        <taxon>Metazoa</taxon>
        <taxon>Chordata</taxon>
        <taxon>Craniata</taxon>
        <taxon>Vertebrata</taxon>
        <taxon>Euteleostomi</taxon>
        <taxon>Actinopterygii</taxon>
        <taxon>Neopterygii</taxon>
        <taxon>Teleostei</taxon>
        <taxon>Anguilliformes</taxon>
        <taxon>Anguillidae</taxon>
        <taxon>Anguilla</taxon>
    </lineage>
</organism>